<evidence type="ECO:0000313" key="8">
    <source>
        <dbReference type="Proteomes" id="UP000245368"/>
    </source>
</evidence>
<name>A0A2Z3JHE5_9DEIO</name>
<dbReference type="RefSeq" id="WP_109825416.1">
    <property type="nucleotide sequence ID" value="NZ_CP029494.1"/>
</dbReference>
<evidence type="ECO:0000256" key="3">
    <source>
        <dbReference type="ARBA" id="ARBA00022692"/>
    </source>
</evidence>
<sequence>MSSASPDSSAVSGLAHTLSQAVLPLLPPLSLGALLGFAAGYAVRVIGKVVLLVVGLLFVALQLLSYFGLISINWLRLEALSGPWLKDSGQTVWTWISGVLTHDLPFGGAFVVGLLLGLRRR</sequence>
<organism evidence="7 8">
    <name type="scientific">Deinococcus irradiatisoli</name>
    <dbReference type="NCBI Taxonomy" id="2202254"/>
    <lineage>
        <taxon>Bacteria</taxon>
        <taxon>Thermotogati</taxon>
        <taxon>Deinococcota</taxon>
        <taxon>Deinococci</taxon>
        <taxon>Deinococcales</taxon>
        <taxon>Deinococcaceae</taxon>
        <taxon>Deinococcus</taxon>
    </lineage>
</organism>
<evidence type="ECO:0000256" key="1">
    <source>
        <dbReference type="ARBA" id="ARBA00004370"/>
    </source>
</evidence>
<evidence type="ECO:0000256" key="5">
    <source>
        <dbReference type="ARBA" id="ARBA00023136"/>
    </source>
</evidence>
<keyword evidence="4 6" id="KW-1133">Transmembrane helix</keyword>
<dbReference type="Proteomes" id="UP000245368">
    <property type="component" value="Chromosome"/>
</dbReference>
<dbReference type="AlphaFoldDB" id="A0A2Z3JHE5"/>
<dbReference type="PANTHER" id="PTHR21346:SF10">
    <property type="entry name" value="TRANSMEMBRANE PROTEIN"/>
    <property type="match status" value="1"/>
</dbReference>
<dbReference type="EMBL" id="CP029494">
    <property type="protein sequence ID" value="AWN22389.1"/>
    <property type="molecule type" value="Genomic_DNA"/>
</dbReference>
<evidence type="ECO:0008006" key="9">
    <source>
        <dbReference type="Google" id="ProtNLM"/>
    </source>
</evidence>
<dbReference type="GO" id="GO:0016020">
    <property type="term" value="C:membrane"/>
    <property type="evidence" value="ECO:0007669"/>
    <property type="project" value="UniProtKB-SubCell"/>
</dbReference>
<protein>
    <recommendedName>
        <fullName evidence="9">FUN14 family protein</fullName>
    </recommendedName>
</protein>
<evidence type="ECO:0000256" key="2">
    <source>
        <dbReference type="ARBA" id="ARBA00009160"/>
    </source>
</evidence>
<keyword evidence="3 6" id="KW-0812">Transmembrane</keyword>
<gene>
    <name evidence="7" type="ORF">DKM44_03355</name>
</gene>
<comment type="similarity">
    <text evidence="2">Belongs to the FUN14 family.</text>
</comment>
<evidence type="ECO:0000256" key="6">
    <source>
        <dbReference type="SAM" id="Phobius"/>
    </source>
</evidence>
<proteinExistence type="inferred from homology"/>
<feature type="transmembrane region" description="Helical" evidence="6">
    <location>
        <begin position="20"/>
        <end position="42"/>
    </location>
</feature>
<dbReference type="PANTHER" id="PTHR21346">
    <property type="entry name" value="FUN14 DOMAIN CONTAINING"/>
    <property type="match status" value="1"/>
</dbReference>
<dbReference type="OrthoDB" id="72791at2"/>
<evidence type="ECO:0000256" key="4">
    <source>
        <dbReference type="ARBA" id="ARBA00022989"/>
    </source>
</evidence>
<feature type="transmembrane region" description="Helical" evidence="6">
    <location>
        <begin position="49"/>
        <end position="72"/>
    </location>
</feature>
<dbReference type="KEGG" id="dez:DKM44_03355"/>
<evidence type="ECO:0000313" key="7">
    <source>
        <dbReference type="EMBL" id="AWN22389.1"/>
    </source>
</evidence>
<comment type="subcellular location">
    <subcellularLocation>
        <location evidence="1">Membrane</location>
    </subcellularLocation>
</comment>
<accession>A0A2Z3JHE5</accession>
<dbReference type="InterPro" id="IPR007014">
    <property type="entry name" value="FUN14"/>
</dbReference>
<dbReference type="Pfam" id="PF04930">
    <property type="entry name" value="FUN14"/>
    <property type="match status" value="1"/>
</dbReference>
<keyword evidence="5 6" id="KW-0472">Membrane</keyword>
<reference evidence="7 8" key="1">
    <citation type="submission" date="2018-05" db="EMBL/GenBank/DDBJ databases">
        <title>Complete Genome Sequence of Deinococcus sp. strain 17bor-2.</title>
        <authorList>
            <person name="Srinivasan S."/>
        </authorList>
    </citation>
    <scope>NUCLEOTIDE SEQUENCE [LARGE SCALE GENOMIC DNA]</scope>
    <source>
        <strain evidence="7 8">17bor-2</strain>
    </source>
</reference>
<keyword evidence="8" id="KW-1185">Reference proteome</keyword>
<feature type="transmembrane region" description="Helical" evidence="6">
    <location>
        <begin position="92"/>
        <end position="118"/>
    </location>
</feature>